<name>A0A9D4SXB8_RHISA</name>
<feature type="region of interest" description="Disordered" evidence="1">
    <location>
        <begin position="19"/>
        <end position="38"/>
    </location>
</feature>
<keyword evidence="3" id="KW-1185">Reference proteome</keyword>
<sequence>MDDEGRRYGRQALLFAQKHDRRGGGAAREKEEGCKRRPQNAMQITAFAENLNPPGRPARARLHSVPLL</sequence>
<protein>
    <submittedName>
        <fullName evidence="2">Uncharacterized protein</fullName>
    </submittedName>
</protein>
<organism evidence="2 3">
    <name type="scientific">Rhipicephalus sanguineus</name>
    <name type="common">Brown dog tick</name>
    <name type="synonym">Ixodes sanguineus</name>
    <dbReference type="NCBI Taxonomy" id="34632"/>
    <lineage>
        <taxon>Eukaryota</taxon>
        <taxon>Metazoa</taxon>
        <taxon>Ecdysozoa</taxon>
        <taxon>Arthropoda</taxon>
        <taxon>Chelicerata</taxon>
        <taxon>Arachnida</taxon>
        <taxon>Acari</taxon>
        <taxon>Parasitiformes</taxon>
        <taxon>Ixodida</taxon>
        <taxon>Ixodoidea</taxon>
        <taxon>Ixodidae</taxon>
        <taxon>Rhipicephalinae</taxon>
        <taxon>Rhipicephalus</taxon>
        <taxon>Rhipicephalus</taxon>
    </lineage>
</organism>
<evidence type="ECO:0000313" key="3">
    <source>
        <dbReference type="Proteomes" id="UP000821837"/>
    </source>
</evidence>
<evidence type="ECO:0000256" key="1">
    <source>
        <dbReference type="SAM" id="MobiDB-lite"/>
    </source>
</evidence>
<reference evidence="2" key="2">
    <citation type="submission" date="2021-09" db="EMBL/GenBank/DDBJ databases">
        <authorList>
            <person name="Jia N."/>
            <person name="Wang J."/>
            <person name="Shi W."/>
            <person name="Du L."/>
            <person name="Sun Y."/>
            <person name="Zhan W."/>
            <person name="Jiang J."/>
            <person name="Wang Q."/>
            <person name="Zhang B."/>
            <person name="Ji P."/>
            <person name="Sakyi L.B."/>
            <person name="Cui X."/>
            <person name="Yuan T."/>
            <person name="Jiang B."/>
            <person name="Yang W."/>
            <person name="Lam T.T.-Y."/>
            <person name="Chang Q."/>
            <person name="Ding S."/>
            <person name="Wang X."/>
            <person name="Zhu J."/>
            <person name="Ruan X."/>
            <person name="Zhao L."/>
            <person name="Wei J."/>
            <person name="Que T."/>
            <person name="Du C."/>
            <person name="Cheng J."/>
            <person name="Dai P."/>
            <person name="Han X."/>
            <person name="Huang E."/>
            <person name="Gao Y."/>
            <person name="Liu J."/>
            <person name="Shao H."/>
            <person name="Ye R."/>
            <person name="Li L."/>
            <person name="Wei W."/>
            <person name="Wang X."/>
            <person name="Wang C."/>
            <person name="Huo Q."/>
            <person name="Li W."/>
            <person name="Guo W."/>
            <person name="Chen H."/>
            <person name="Chen S."/>
            <person name="Zhou L."/>
            <person name="Zhou L."/>
            <person name="Ni X."/>
            <person name="Tian J."/>
            <person name="Zhou Y."/>
            <person name="Sheng Y."/>
            <person name="Liu T."/>
            <person name="Pan Y."/>
            <person name="Xia L."/>
            <person name="Li J."/>
            <person name="Zhao F."/>
            <person name="Cao W."/>
        </authorList>
    </citation>
    <scope>NUCLEOTIDE SEQUENCE</scope>
    <source>
        <strain evidence="2">Rsan-2018</strain>
        <tissue evidence="2">Larvae</tissue>
    </source>
</reference>
<dbReference type="EMBL" id="JABSTV010001250">
    <property type="protein sequence ID" value="KAH7956916.1"/>
    <property type="molecule type" value="Genomic_DNA"/>
</dbReference>
<accession>A0A9D4SXB8</accession>
<dbReference type="Proteomes" id="UP000821837">
    <property type="component" value="Unassembled WGS sequence"/>
</dbReference>
<comment type="caution">
    <text evidence="2">The sequence shown here is derived from an EMBL/GenBank/DDBJ whole genome shotgun (WGS) entry which is preliminary data.</text>
</comment>
<reference evidence="2" key="1">
    <citation type="journal article" date="2020" name="Cell">
        <title>Large-Scale Comparative Analyses of Tick Genomes Elucidate Their Genetic Diversity and Vector Capacities.</title>
        <authorList>
            <consortium name="Tick Genome and Microbiome Consortium (TIGMIC)"/>
            <person name="Jia N."/>
            <person name="Wang J."/>
            <person name="Shi W."/>
            <person name="Du L."/>
            <person name="Sun Y."/>
            <person name="Zhan W."/>
            <person name="Jiang J.F."/>
            <person name="Wang Q."/>
            <person name="Zhang B."/>
            <person name="Ji P."/>
            <person name="Bell-Sakyi L."/>
            <person name="Cui X.M."/>
            <person name="Yuan T.T."/>
            <person name="Jiang B.G."/>
            <person name="Yang W.F."/>
            <person name="Lam T.T."/>
            <person name="Chang Q.C."/>
            <person name="Ding S.J."/>
            <person name="Wang X.J."/>
            <person name="Zhu J.G."/>
            <person name="Ruan X.D."/>
            <person name="Zhao L."/>
            <person name="Wei J.T."/>
            <person name="Ye R.Z."/>
            <person name="Que T.C."/>
            <person name="Du C.H."/>
            <person name="Zhou Y.H."/>
            <person name="Cheng J.X."/>
            <person name="Dai P.F."/>
            <person name="Guo W.B."/>
            <person name="Han X.H."/>
            <person name="Huang E.J."/>
            <person name="Li L.F."/>
            <person name="Wei W."/>
            <person name="Gao Y.C."/>
            <person name="Liu J.Z."/>
            <person name="Shao H.Z."/>
            <person name="Wang X."/>
            <person name="Wang C.C."/>
            <person name="Yang T.C."/>
            <person name="Huo Q.B."/>
            <person name="Li W."/>
            <person name="Chen H.Y."/>
            <person name="Chen S.E."/>
            <person name="Zhou L.G."/>
            <person name="Ni X.B."/>
            <person name="Tian J.H."/>
            <person name="Sheng Y."/>
            <person name="Liu T."/>
            <person name="Pan Y.S."/>
            <person name="Xia L.Y."/>
            <person name="Li J."/>
            <person name="Zhao F."/>
            <person name="Cao W.C."/>
        </authorList>
    </citation>
    <scope>NUCLEOTIDE SEQUENCE</scope>
    <source>
        <strain evidence="2">Rsan-2018</strain>
    </source>
</reference>
<proteinExistence type="predicted"/>
<evidence type="ECO:0000313" key="2">
    <source>
        <dbReference type="EMBL" id="KAH7956916.1"/>
    </source>
</evidence>
<gene>
    <name evidence="2" type="ORF">HPB52_013553</name>
</gene>
<dbReference type="AlphaFoldDB" id="A0A9D4SXB8"/>